<dbReference type="AlphaFoldDB" id="A0A8H7YJF8"/>
<evidence type="ECO:0000313" key="2">
    <source>
        <dbReference type="Proteomes" id="UP000670092"/>
    </source>
</evidence>
<organism evidence="1 2">
    <name type="scientific">Ajellomyces capsulatus</name>
    <name type="common">Darling's disease fungus</name>
    <name type="synonym">Histoplasma capsulatum</name>
    <dbReference type="NCBI Taxonomy" id="5037"/>
    <lineage>
        <taxon>Eukaryota</taxon>
        <taxon>Fungi</taxon>
        <taxon>Dikarya</taxon>
        <taxon>Ascomycota</taxon>
        <taxon>Pezizomycotina</taxon>
        <taxon>Eurotiomycetes</taxon>
        <taxon>Eurotiomycetidae</taxon>
        <taxon>Onygenales</taxon>
        <taxon>Ajellomycetaceae</taxon>
        <taxon>Histoplasma</taxon>
    </lineage>
</organism>
<sequence length="65" mass="7646">MMVMMMMIDEDERLWRVYNVCMHMYSYGCWYIDSEDEGCDSMGNSNFLTCLILSTSSRNGPRLLV</sequence>
<name>A0A8H7YJF8_AJECA</name>
<protein>
    <submittedName>
        <fullName evidence="1">Uncharacterized protein</fullName>
    </submittedName>
</protein>
<reference evidence="1 2" key="1">
    <citation type="submission" date="2021-01" db="EMBL/GenBank/DDBJ databases">
        <title>Chromosome-level genome assembly of a human fungal pathogen reveals clustering of transcriptionally co-regulated genes.</title>
        <authorList>
            <person name="Voorhies M."/>
            <person name="Cohen S."/>
            <person name="Shea T.P."/>
            <person name="Petrus S."/>
            <person name="Munoz J.F."/>
            <person name="Poplawski S."/>
            <person name="Goldman W.E."/>
            <person name="Michael T."/>
            <person name="Cuomo C.A."/>
            <person name="Sil A."/>
            <person name="Beyhan S."/>
        </authorList>
    </citation>
    <scope>NUCLEOTIDE SEQUENCE [LARGE SCALE GENOMIC DNA]</scope>
    <source>
        <strain evidence="1 2">G184AR</strain>
    </source>
</reference>
<comment type="caution">
    <text evidence="1">The sequence shown here is derived from an EMBL/GenBank/DDBJ whole genome shotgun (WGS) entry which is preliminary data.</text>
</comment>
<gene>
    <name evidence="1" type="ORF">I7I52_07637</name>
</gene>
<proteinExistence type="predicted"/>
<dbReference type="VEuPathDB" id="FungiDB:I7I52_07637"/>
<accession>A0A8H7YJF8</accession>
<dbReference type="EMBL" id="JAEVHI010000005">
    <property type="protein sequence ID" value="KAG5290578.1"/>
    <property type="molecule type" value="Genomic_DNA"/>
</dbReference>
<evidence type="ECO:0000313" key="1">
    <source>
        <dbReference type="EMBL" id="KAG5290578.1"/>
    </source>
</evidence>
<dbReference type="Proteomes" id="UP000670092">
    <property type="component" value="Unassembled WGS sequence"/>
</dbReference>